<dbReference type="Proteomes" id="UP000054279">
    <property type="component" value="Unassembled WGS sequence"/>
</dbReference>
<dbReference type="SUPFAM" id="SSF52540">
    <property type="entry name" value="P-loop containing nucleoside triphosphate hydrolases"/>
    <property type="match status" value="1"/>
</dbReference>
<dbReference type="Pfam" id="PF24883">
    <property type="entry name" value="NPHP3_N"/>
    <property type="match status" value="1"/>
</dbReference>
<evidence type="ECO:0000313" key="3">
    <source>
        <dbReference type="EMBL" id="KIJ33792.1"/>
    </source>
</evidence>
<evidence type="ECO:0000256" key="1">
    <source>
        <dbReference type="ARBA" id="ARBA00022737"/>
    </source>
</evidence>
<keyword evidence="4" id="KW-1185">Reference proteome</keyword>
<dbReference type="Gene3D" id="3.40.50.300">
    <property type="entry name" value="P-loop containing nucleotide triphosphate hydrolases"/>
    <property type="match status" value="1"/>
</dbReference>
<dbReference type="InterPro" id="IPR027417">
    <property type="entry name" value="P-loop_NTPase"/>
</dbReference>
<evidence type="ECO:0000259" key="2">
    <source>
        <dbReference type="Pfam" id="PF24883"/>
    </source>
</evidence>
<sequence length="1081" mass="122937">MDPLSITSAATGFLSFLGQIGTNIGKIATAKEDEKKAIAELQNQIQYFTRIISDLQSYIQDLQNVPQLGNQFTDFKELKECLKECTTKLQEFVDKCQPPMTKRKPLLGRIKWCLMEGEGKKLVEVVNGCKSSIQLELTVRQGRIQHAMLETIQEVVQSTNTTAIAMQDKSAAHDTALNTRTTAVTIQSKVYHQKIMKWLDVVNVNSSFDMARQKCHPGTGEWFLQSEEFNGFKHVIGRCIWLHGKAGAGKTILRHYIEAHPSNALAYFYFSYAETTKCRTYDMLSSVAAQLFKRIPKSDIPSKVISLYNNNISRPPVSVLLELISCVSERLQGSYIVLDALDEVDTEERDSLISSLQVVLTNSKLWKINILLTSRREPYLVEGFSDLDLQEIFLEKSVVDEDIKLYVSELVETEPSFAKWNPELKTEIVTILTRKSDGMFRWVECQIESLKKCLRPYDARIALSSLPATLDETYRRILLAVPEEYRIYIARILAWVAGTKPPPCARLLAEVVIFEPGDSAETSEFDPEKRFSDPDRLIEMCSNLFRDFEHFERCDLDYPACKPRLLGFSHYSVKEYLASDRFMSDTALTVYSLILRQGNLYLMNVQMKYWQLSALRDPSWKAAENLVKSWDDSASVVHCMTLENNGQILDNNGRILDNNGNILLRECIKRLRLRVISLGEAKNREWEERMADFICDRFDHFIASGETGHLPWNPVLYFARMGLHNGTRRCLARGWDATGIGLDMNERIYFDENGDIHTSLSRVVQVDNWTMLTVLFEHGATDIIETPEGWHSPALKTVLDLPKAPSEDTVRLLLQHGSLVNSPFYPGGTLISQIRPGHRLHSLLIEFGAVPDPEFIISDGLVVSFVGEIMEECARRNDLKMALEYLALGAKIGRPVVQAHKITRLFMCPSKLISTDTHFVYFSWNVYSAVDTEYGGITDERIQFFLNHNIDINVRDCIIGLGPEGQFYDLQFCTALDLIMSITRWLKPMEKELAVSCEELGADESGVTNQVKCHSDLLQVYLDAASVLMKYGAKILPREPVGERAWRIRDAKEYFPLSTGSIETLSWQYVKHFVNIGVFSS</sequence>
<accession>A0A0C9UWY0</accession>
<dbReference type="PANTHER" id="PTHR10039:SF16">
    <property type="entry name" value="GPI INOSITOL-DEACYLASE"/>
    <property type="match status" value="1"/>
</dbReference>
<dbReference type="HOGENOM" id="CLU_000288_34_23_1"/>
<dbReference type="PANTHER" id="PTHR10039">
    <property type="entry name" value="AMELOGENIN"/>
    <property type="match status" value="1"/>
</dbReference>
<name>A0A0C9UWY0_SPHS4</name>
<organism evidence="3 4">
    <name type="scientific">Sphaerobolus stellatus (strain SS14)</name>
    <dbReference type="NCBI Taxonomy" id="990650"/>
    <lineage>
        <taxon>Eukaryota</taxon>
        <taxon>Fungi</taxon>
        <taxon>Dikarya</taxon>
        <taxon>Basidiomycota</taxon>
        <taxon>Agaricomycotina</taxon>
        <taxon>Agaricomycetes</taxon>
        <taxon>Phallomycetidae</taxon>
        <taxon>Geastrales</taxon>
        <taxon>Sphaerobolaceae</taxon>
        <taxon>Sphaerobolus</taxon>
    </lineage>
</organism>
<reference evidence="3 4" key="1">
    <citation type="submission" date="2014-06" db="EMBL/GenBank/DDBJ databases">
        <title>Evolutionary Origins and Diversification of the Mycorrhizal Mutualists.</title>
        <authorList>
            <consortium name="DOE Joint Genome Institute"/>
            <consortium name="Mycorrhizal Genomics Consortium"/>
            <person name="Kohler A."/>
            <person name="Kuo A."/>
            <person name="Nagy L.G."/>
            <person name="Floudas D."/>
            <person name="Copeland A."/>
            <person name="Barry K.W."/>
            <person name="Cichocki N."/>
            <person name="Veneault-Fourrey C."/>
            <person name="LaButti K."/>
            <person name="Lindquist E.A."/>
            <person name="Lipzen A."/>
            <person name="Lundell T."/>
            <person name="Morin E."/>
            <person name="Murat C."/>
            <person name="Riley R."/>
            <person name="Ohm R."/>
            <person name="Sun H."/>
            <person name="Tunlid A."/>
            <person name="Henrissat B."/>
            <person name="Grigoriev I.V."/>
            <person name="Hibbett D.S."/>
            <person name="Martin F."/>
        </authorList>
    </citation>
    <scope>NUCLEOTIDE SEQUENCE [LARGE SCALE GENOMIC DNA]</scope>
    <source>
        <strain evidence="3 4">SS14</strain>
    </source>
</reference>
<dbReference type="EMBL" id="KN837208">
    <property type="protein sequence ID" value="KIJ33792.1"/>
    <property type="molecule type" value="Genomic_DNA"/>
</dbReference>
<protein>
    <recommendedName>
        <fullName evidence="2">Nephrocystin 3-like N-terminal domain-containing protein</fullName>
    </recommendedName>
</protein>
<dbReference type="InterPro" id="IPR056884">
    <property type="entry name" value="NPHP3-like_N"/>
</dbReference>
<dbReference type="OrthoDB" id="2625791at2759"/>
<evidence type="ECO:0000313" key="4">
    <source>
        <dbReference type="Proteomes" id="UP000054279"/>
    </source>
</evidence>
<keyword evidence="1" id="KW-0677">Repeat</keyword>
<dbReference type="AlphaFoldDB" id="A0A0C9UWY0"/>
<feature type="domain" description="Nephrocystin 3-like N-terminal" evidence="2">
    <location>
        <begin position="218"/>
        <end position="375"/>
    </location>
</feature>
<proteinExistence type="predicted"/>
<gene>
    <name evidence="3" type="ORF">M422DRAFT_264255</name>
</gene>